<keyword evidence="2" id="KW-1185">Reference proteome</keyword>
<evidence type="ECO:0000313" key="1">
    <source>
        <dbReference type="EMBL" id="VDM76022.1"/>
    </source>
</evidence>
<dbReference type="OrthoDB" id="5855931at2759"/>
<sequence>MENDLEEELNRRQRAVWAAFGPLKEATDQLTEPQLRIHLFDSTVLPALCYAAETWPDCGYVKGSPNNRQSSGTTFSEV</sequence>
<name>A0A3P7L9L2_STRVU</name>
<accession>A0A3P7L9L2</accession>
<gene>
    <name evidence="1" type="ORF">SVUK_LOCUS11020</name>
</gene>
<dbReference type="Proteomes" id="UP000270094">
    <property type="component" value="Unassembled WGS sequence"/>
</dbReference>
<reference evidence="1 2" key="1">
    <citation type="submission" date="2018-11" db="EMBL/GenBank/DDBJ databases">
        <authorList>
            <consortium name="Pathogen Informatics"/>
        </authorList>
    </citation>
    <scope>NUCLEOTIDE SEQUENCE [LARGE SCALE GENOMIC DNA]</scope>
</reference>
<protein>
    <submittedName>
        <fullName evidence="1">Uncharacterized protein</fullName>
    </submittedName>
</protein>
<evidence type="ECO:0000313" key="2">
    <source>
        <dbReference type="Proteomes" id="UP000270094"/>
    </source>
</evidence>
<proteinExistence type="predicted"/>
<dbReference type="AlphaFoldDB" id="A0A3P7L9L2"/>
<dbReference type="EMBL" id="UYYB01096213">
    <property type="protein sequence ID" value="VDM76022.1"/>
    <property type="molecule type" value="Genomic_DNA"/>
</dbReference>
<organism evidence="1 2">
    <name type="scientific">Strongylus vulgaris</name>
    <name type="common">Blood worm</name>
    <dbReference type="NCBI Taxonomy" id="40348"/>
    <lineage>
        <taxon>Eukaryota</taxon>
        <taxon>Metazoa</taxon>
        <taxon>Ecdysozoa</taxon>
        <taxon>Nematoda</taxon>
        <taxon>Chromadorea</taxon>
        <taxon>Rhabditida</taxon>
        <taxon>Rhabditina</taxon>
        <taxon>Rhabditomorpha</taxon>
        <taxon>Strongyloidea</taxon>
        <taxon>Strongylidae</taxon>
        <taxon>Strongylus</taxon>
    </lineage>
</organism>